<dbReference type="GO" id="GO:0030288">
    <property type="term" value="C:outer membrane-bounded periplasmic space"/>
    <property type="evidence" value="ECO:0007669"/>
    <property type="project" value="UniProtKB-ARBA"/>
</dbReference>
<feature type="chain" id="PRO_5042279500" evidence="5">
    <location>
        <begin position="22"/>
        <end position="525"/>
    </location>
</feature>
<dbReference type="Pfam" id="PF00496">
    <property type="entry name" value="SBP_bac_5"/>
    <property type="match status" value="1"/>
</dbReference>
<evidence type="ECO:0000256" key="2">
    <source>
        <dbReference type="ARBA" id="ARBA00005695"/>
    </source>
</evidence>
<proteinExistence type="inferred from homology"/>
<keyword evidence="4 5" id="KW-0732">Signal</keyword>
<organism evidence="7 8">
    <name type="scientific">Flavimaribacter sediminis</name>
    <dbReference type="NCBI Taxonomy" id="2865987"/>
    <lineage>
        <taxon>Bacteria</taxon>
        <taxon>Pseudomonadati</taxon>
        <taxon>Pseudomonadota</taxon>
        <taxon>Alphaproteobacteria</taxon>
        <taxon>Hyphomicrobiales</taxon>
        <taxon>Rhizobiaceae</taxon>
        <taxon>Flavimaribacter</taxon>
    </lineage>
</organism>
<dbReference type="PIRSF" id="PIRSF002741">
    <property type="entry name" value="MppA"/>
    <property type="match status" value="1"/>
</dbReference>
<protein>
    <submittedName>
        <fullName evidence="7">ABC transporter substrate-binding protein</fullName>
    </submittedName>
</protein>
<feature type="domain" description="Solute-binding protein family 5" evidence="6">
    <location>
        <begin position="68"/>
        <end position="437"/>
    </location>
</feature>
<accession>A0AAE2ZFY8</accession>
<sequence length="525" mass="57755">MRSGFIRIVMAVTALFLGVSAAISQELTVATPNDPSIDPHFLYVSTNAAYGRHLFGKLLDRDGEARTVPDLAVEWENVDPLTWRFKLREGVKFHDGSDFTAEDVIFSFDRVPNVPNNPASYASNSDMIESITADGPYEITIKTKTPYPLLLRRISGVSIVSKDAVEGKTTADFTSGEIAIGTGPYKFSEYIPGERYVMARNEDYWGEKPAYEKVTFLIMPNAASRVAALLGGDVDIVEGFSPSSVPTLEEKDGFYVAKRASSRTMWLYVDTENDVSPFVTDNDGNAMESNPLKDLKVREAISLSINREAIVERVMDGLAEVANQLVPNGWYSFDADIPEAKYNPEEAKKLLADAGYPDGFGLTIHAPNDRYVNDAKVAQAIAQMLASIGITTKVETMPKSVYFGRLNNQEFSLSLIGWDNSLTGSSMMGLMAAFHTRDKDKGYGSWNAGGYSNAEFDKAMESAEAEFDNDKREAYLKEAMDILIAEDQGAIPLYSQFTILGAVDGVKYTPRVDEHFSAMQAEPAS</sequence>
<dbReference type="AlphaFoldDB" id="A0AAE2ZFY8"/>
<comment type="subcellular location">
    <subcellularLocation>
        <location evidence="1">Periplasm</location>
    </subcellularLocation>
</comment>
<dbReference type="Proteomes" id="UP001196509">
    <property type="component" value="Unassembled WGS sequence"/>
</dbReference>
<dbReference type="EMBL" id="JAICBX010000001">
    <property type="protein sequence ID" value="MBW8635853.1"/>
    <property type="molecule type" value="Genomic_DNA"/>
</dbReference>
<comment type="similarity">
    <text evidence="2">Belongs to the bacterial solute-binding protein 5 family.</text>
</comment>
<dbReference type="PANTHER" id="PTHR30290">
    <property type="entry name" value="PERIPLASMIC BINDING COMPONENT OF ABC TRANSPORTER"/>
    <property type="match status" value="1"/>
</dbReference>
<reference evidence="7" key="1">
    <citation type="submission" date="2021-08" db="EMBL/GenBank/DDBJ databases">
        <title>Hoeflea bacterium WL0058 sp. nov., isolated from the sediment.</title>
        <authorList>
            <person name="Wang L."/>
            <person name="Zhang D."/>
        </authorList>
    </citation>
    <scope>NUCLEOTIDE SEQUENCE</scope>
    <source>
        <strain evidence="7">WL0058</strain>
    </source>
</reference>
<dbReference type="GO" id="GO:0015833">
    <property type="term" value="P:peptide transport"/>
    <property type="evidence" value="ECO:0007669"/>
    <property type="project" value="TreeGrafter"/>
</dbReference>
<evidence type="ECO:0000256" key="4">
    <source>
        <dbReference type="ARBA" id="ARBA00022729"/>
    </source>
</evidence>
<dbReference type="Gene3D" id="3.40.190.10">
    <property type="entry name" value="Periplasmic binding protein-like II"/>
    <property type="match status" value="1"/>
</dbReference>
<evidence type="ECO:0000256" key="5">
    <source>
        <dbReference type="SAM" id="SignalP"/>
    </source>
</evidence>
<feature type="signal peptide" evidence="5">
    <location>
        <begin position="1"/>
        <end position="21"/>
    </location>
</feature>
<comment type="caution">
    <text evidence="7">The sequence shown here is derived from an EMBL/GenBank/DDBJ whole genome shotgun (WGS) entry which is preliminary data.</text>
</comment>
<keyword evidence="3" id="KW-0813">Transport</keyword>
<evidence type="ECO:0000313" key="8">
    <source>
        <dbReference type="Proteomes" id="UP001196509"/>
    </source>
</evidence>
<dbReference type="GO" id="GO:1904680">
    <property type="term" value="F:peptide transmembrane transporter activity"/>
    <property type="evidence" value="ECO:0007669"/>
    <property type="project" value="TreeGrafter"/>
</dbReference>
<dbReference type="InterPro" id="IPR023765">
    <property type="entry name" value="SBP_5_CS"/>
</dbReference>
<evidence type="ECO:0000313" key="7">
    <source>
        <dbReference type="EMBL" id="MBW8635853.1"/>
    </source>
</evidence>
<dbReference type="InterPro" id="IPR030678">
    <property type="entry name" value="Peptide/Ni-bd"/>
</dbReference>
<dbReference type="PROSITE" id="PS01040">
    <property type="entry name" value="SBP_BACTERIAL_5"/>
    <property type="match status" value="1"/>
</dbReference>
<evidence type="ECO:0000256" key="1">
    <source>
        <dbReference type="ARBA" id="ARBA00004418"/>
    </source>
</evidence>
<dbReference type="PANTHER" id="PTHR30290:SF9">
    <property type="entry name" value="OLIGOPEPTIDE-BINDING PROTEIN APPA"/>
    <property type="match status" value="1"/>
</dbReference>
<dbReference type="CDD" id="cd08498">
    <property type="entry name" value="PBP2_NikA_DppA_OppA_like_2"/>
    <property type="match status" value="1"/>
</dbReference>
<evidence type="ECO:0000256" key="3">
    <source>
        <dbReference type="ARBA" id="ARBA00022448"/>
    </source>
</evidence>
<dbReference type="SUPFAM" id="SSF53850">
    <property type="entry name" value="Periplasmic binding protein-like II"/>
    <property type="match status" value="1"/>
</dbReference>
<dbReference type="RefSeq" id="WP_220226570.1">
    <property type="nucleotide sequence ID" value="NZ_JAICBX010000001.1"/>
</dbReference>
<dbReference type="InterPro" id="IPR039424">
    <property type="entry name" value="SBP_5"/>
</dbReference>
<dbReference type="Gene3D" id="3.10.105.10">
    <property type="entry name" value="Dipeptide-binding Protein, Domain 3"/>
    <property type="match status" value="1"/>
</dbReference>
<dbReference type="Gene3D" id="3.90.76.10">
    <property type="entry name" value="Dipeptide-binding Protein, Domain 1"/>
    <property type="match status" value="1"/>
</dbReference>
<gene>
    <name evidence="7" type="ORF">K1W69_01550</name>
</gene>
<dbReference type="GO" id="GO:0043190">
    <property type="term" value="C:ATP-binding cassette (ABC) transporter complex"/>
    <property type="evidence" value="ECO:0007669"/>
    <property type="project" value="InterPro"/>
</dbReference>
<dbReference type="InterPro" id="IPR000914">
    <property type="entry name" value="SBP_5_dom"/>
</dbReference>
<evidence type="ECO:0000259" key="6">
    <source>
        <dbReference type="Pfam" id="PF00496"/>
    </source>
</evidence>
<name>A0AAE2ZFY8_9HYPH</name>
<keyword evidence="8" id="KW-1185">Reference proteome</keyword>